<feature type="compositionally biased region" description="Basic and acidic residues" evidence="4">
    <location>
        <begin position="55"/>
        <end position="64"/>
    </location>
</feature>
<keyword evidence="3" id="KW-0539">Nucleus</keyword>
<evidence type="ECO:0000259" key="5">
    <source>
        <dbReference type="PROSITE" id="PS50048"/>
    </source>
</evidence>
<dbReference type="GO" id="GO:0005634">
    <property type="term" value="C:nucleus"/>
    <property type="evidence" value="ECO:0007669"/>
    <property type="project" value="UniProtKB-SubCell"/>
</dbReference>
<evidence type="ECO:0000256" key="4">
    <source>
        <dbReference type="SAM" id="MobiDB-lite"/>
    </source>
</evidence>
<dbReference type="SUPFAM" id="SSF57701">
    <property type="entry name" value="Zn2/Cys6 DNA-binding domain"/>
    <property type="match status" value="1"/>
</dbReference>
<dbReference type="GO" id="GO:0000981">
    <property type="term" value="F:DNA-binding transcription factor activity, RNA polymerase II-specific"/>
    <property type="evidence" value="ECO:0007669"/>
    <property type="project" value="InterPro"/>
</dbReference>
<feature type="compositionally biased region" description="Polar residues" evidence="4">
    <location>
        <begin position="616"/>
        <end position="627"/>
    </location>
</feature>
<dbReference type="GO" id="GO:0003677">
    <property type="term" value="F:DNA binding"/>
    <property type="evidence" value="ECO:0007669"/>
    <property type="project" value="InterPro"/>
</dbReference>
<dbReference type="InterPro" id="IPR007219">
    <property type="entry name" value="XnlR_reg_dom"/>
</dbReference>
<evidence type="ECO:0000313" key="7">
    <source>
        <dbReference type="Proteomes" id="UP000800094"/>
    </source>
</evidence>
<reference evidence="6" key="1">
    <citation type="journal article" date="2020" name="Stud. Mycol.">
        <title>101 Dothideomycetes genomes: a test case for predicting lifestyles and emergence of pathogens.</title>
        <authorList>
            <person name="Haridas S."/>
            <person name="Albert R."/>
            <person name="Binder M."/>
            <person name="Bloem J."/>
            <person name="Labutti K."/>
            <person name="Salamov A."/>
            <person name="Andreopoulos B."/>
            <person name="Baker S."/>
            <person name="Barry K."/>
            <person name="Bills G."/>
            <person name="Bluhm B."/>
            <person name="Cannon C."/>
            <person name="Castanera R."/>
            <person name="Culley D."/>
            <person name="Daum C."/>
            <person name="Ezra D."/>
            <person name="Gonzalez J."/>
            <person name="Henrissat B."/>
            <person name="Kuo A."/>
            <person name="Liang C."/>
            <person name="Lipzen A."/>
            <person name="Lutzoni F."/>
            <person name="Magnuson J."/>
            <person name="Mondo S."/>
            <person name="Nolan M."/>
            <person name="Ohm R."/>
            <person name="Pangilinan J."/>
            <person name="Park H.-J."/>
            <person name="Ramirez L."/>
            <person name="Alfaro M."/>
            <person name="Sun H."/>
            <person name="Tritt A."/>
            <person name="Yoshinaga Y."/>
            <person name="Zwiers L.-H."/>
            <person name="Turgeon B."/>
            <person name="Goodwin S."/>
            <person name="Spatafora J."/>
            <person name="Crous P."/>
            <person name="Grigoriev I."/>
        </authorList>
    </citation>
    <scope>NUCLEOTIDE SEQUENCE</scope>
    <source>
        <strain evidence="6">CBS 122368</strain>
    </source>
</reference>
<accession>A0A6A6IM71</accession>
<dbReference type="OrthoDB" id="5344325at2759"/>
<dbReference type="PANTHER" id="PTHR31001:SF87">
    <property type="entry name" value="COL-21"/>
    <property type="match status" value="1"/>
</dbReference>
<protein>
    <recommendedName>
        <fullName evidence="5">Zn(2)-C6 fungal-type domain-containing protein</fullName>
    </recommendedName>
</protein>
<feature type="domain" description="Zn(2)-C6 fungal-type" evidence="5">
    <location>
        <begin position="12"/>
        <end position="43"/>
    </location>
</feature>
<feature type="region of interest" description="Disordered" evidence="4">
    <location>
        <begin position="603"/>
        <end position="627"/>
    </location>
</feature>
<dbReference type="GO" id="GO:0008270">
    <property type="term" value="F:zinc ion binding"/>
    <property type="evidence" value="ECO:0007669"/>
    <property type="project" value="InterPro"/>
</dbReference>
<dbReference type="GO" id="GO:0006351">
    <property type="term" value="P:DNA-templated transcription"/>
    <property type="evidence" value="ECO:0007669"/>
    <property type="project" value="InterPro"/>
</dbReference>
<evidence type="ECO:0000256" key="3">
    <source>
        <dbReference type="ARBA" id="ARBA00023242"/>
    </source>
</evidence>
<dbReference type="CDD" id="cd12148">
    <property type="entry name" value="fungal_TF_MHR"/>
    <property type="match status" value="1"/>
</dbReference>
<gene>
    <name evidence="6" type="ORF">BU26DRAFT_277725</name>
</gene>
<dbReference type="PROSITE" id="PS50048">
    <property type="entry name" value="ZN2_CY6_FUNGAL_2"/>
    <property type="match status" value="1"/>
</dbReference>
<dbReference type="InterPro" id="IPR036864">
    <property type="entry name" value="Zn2-C6_fun-type_DNA-bd_sf"/>
</dbReference>
<name>A0A6A6IM71_9PLEO</name>
<keyword evidence="2" id="KW-0479">Metal-binding</keyword>
<comment type="subcellular location">
    <subcellularLocation>
        <location evidence="1">Nucleus</location>
    </subcellularLocation>
</comment>
<sequence>MQSTGRKRVVSSCVPCYTRKQKCNRRYPCNHCARRRRPEECAYHSQALQGSRASLETEDRRNEDVPAEPVAAQLQYGSSSSEPVSALSDWSTRRNSAINQGSESLAELFGYFEDSESNTMALVRKLGLSQEEIHQHAKDRPIPADTSEEIQKNIARMPDRQIFDFLVQYYVTEVHWIEQLVHPPWFLARYQQWWGLGPLSSIFDVEFAVLVLRICSYAAQFLPSPSYTIDRIRGMFLADIRDACDDIAEQLAAICVRLDARGSLLRVQHLAFTGLRAQCEGRINTFWEALNSAIRVAQRVGLHRGHVPSMPPMHGLETEMRRRVFCNLYIWDSTLSRQLDRIPFLPCALSPEALPCMHLSPNIDDEGAPEGYSERLIQARLANFWRSFTPRQGTEYDATVAEERYEKFCTDFLTTLPPVFALEPSEEWDARIHTLPPQRQILHMTIFDSLCYNFRPVLLREQSQVQSLPAYKQVLLASQRKALAVAALKVLDGVSSLHAMLGGSHTRFAGIIFPTFEAAVLLVGLCMDADFPGSGENYPPSTTLRIDPLGSGKAQLTRHRCARAAHGALTRLRTLAEVSNMASVGAQTLARLIDKVPNLRVPSAEERIQAGPVQRPTPSSDATTQWPSFEHSDLSGLSDFFLTPPQEPDANWEVLIAGLDSSLNKQQ</sequence>
<dbReference type="GeneID" id="54574805"/>
<dbReference type="Pfam" id="PF04082">
    <property type="entry name" value="Fungal_trans"/>
    <property type="match status" value="1"/>
</dbReference>
<dbReference type="Proteomes" id="UP000800094">
    <property type="component" value="Unassembled WGS sequence"/>
</dbReference>
<dbReference type="InterPro" id="IPR001138">
    <property type="entry name" value="Zn2Cys6_DnaBD"/>
</dbReference>
<dbReference type="PANTHER" id="PTHR31001">
    <property type="entry name" value="UNCHARACTERIZED TRANSCRIPTIONAL REGULATORY PROTEIN"/>
    <property type="match status" value="1"/>
</dbReference>
<feature type="region of interest" description="Disordered" evidence="4">
    <location>
        <begin position="47"/>
        <end position="66"/>
    </location>
</feature>
<evidence type="ECO:0000313" key="6">
    <source>
        <dbReference type="EMBL" id="KAF2251178.1"/>
    </source>
</evidence>
<organism evidence="6 7">
    <name type="scientific">Trematosphaeria pertusa</name>
    <dbReference type="NCBI Taxonomy" id="390896"/>
    <lineage>
        <taxon>Eukaryota</taxon>
        <taxon>Fungi</taxon>
        <taxon>Dikarya</taxon>
        <taxon>Ascomycota</taxon>
        <taxon>Pezizomycotina</taxon>
        <taxon>Dothideomycetes</taxon>
        <taxon>Pleosporomycetidae</taxon>
        <taxon>Pleosporales</taxon>
        <taxon>Massarineae</taxon>
        <taxon>Trematosphaeriaceae</taxon>
        <taxon>Trematosphaeria</taxon>
    </lineage>
</organism>
<dbReference type="EMBL" id="ML987193">
    <property type="protein sequence ID" value="KAF2251178.1"/>
    <property type="molecule type" value="Genomic_DNA"/>
</dbReference>
<dbReference type="InterPro" id="IPR050613">
    <property type="entry name" value="Sec_Metabolite_Reg"/>
</dbReference>
<proteinExistence type="predicted"/>
<dbReference type="SMART" id="SM00906">
    <property type="entry name" value="Fungal_trans"/>
    <property type="match status" value="1"/>
</dbReference>
<dbReference type="Gene3D" id="4.10.240.10">
    <property type="entry name" value="Zn(2)-C6 fungal-type DNA-binding domain"/>
    <property type="match status" value="1"/>
</dbReference>
<evidence type="ECO:0000256" key="2">
    <source>
        <dbReference type="ARBA" id="ARBA00022723"/>
    </source>
</evidence>
<evidence type="ECO:0000256" key="1">
    <source>
        <dbReference type="ARBA" id="ARBA00004123"/>
    </source>
</evidence>
<dbReference type="RefSeq" id="XP_033686182.1">
    <property type="nucleotide sequence ID" value="XM_033821475.1"/>
</dbReference>
<keyword evidence="7" id="KW-1185">Reference proteome</keyword>
<dbReference type="AlphaFoldDB" id="A0A6A6IM71"/>